<keyword evidence="3" id="KW-1185">Reference proteome</keyword>
<dbReference type="EMBL" id="VWPL01000029">
    <property type="protein sequence ID" value="KAA5598215.1"/>
    <property type="molecule type" value="Genomic_DNA"/>
</dbReference>
<dbReference type="OrthoDB" id="8480725at2"/>
<organism evidence="2 3">
    <name type="scientific">Blastochloris sulfoviridis</name>
    <dbReference type="NCBI Taxonomy" id="50712"/>
    <lineage>
        <taxon>Bacteria</taxon>
        <taxon>Pseudomonadati</taxon>
        <taxon>Pseudomonadota</taxon>
        <taxon>Alphaproteobacteria</taxon>
        <taxon>Hyphomicrobiales</taxon>
        <taxon>Blastochloridaceae</taxon>
        <taxon>Blastochloris</taxon>
    </lineage>
</organism>
<dbReference type="Pfam" id="PF10040">
    <property type="entry name" value="CRISPR_Cas6"/>
    <property type="match status" value="1"/>
</dbReference>
<gene>
    <name evidence="2" type="ORF">F1193_13590</name>
</gene>
<comment type="caution">
    <text evidence="2">The sequence shown here is derived from an EMBL/GenBank/DDBJ whole genome shotgun (WGS) entry which is preliminary data.</text>
</comment>
<evidence type="ECO:0000259" key="1">
    <source>
        <dbReference type="Pfam" id="PF10040"/>
    </source>
</evidence>
<dbReference type="Proteomes" id="UP000323886">
    <property type="component" value="Unassembled WGS sequence"/>
</dbReference>
<accession>A0A5M6HQR9</accession>
<sequence>MAGWTGLPGKTGKAAVKPRIHASAWQSAGRCMFFDRSDLMRYNKKMTIQPDLPLLRLQLTFRADEDLKHLPEFRGAFWRSVFGCGLRRLSDPTRPLSEVWPTTVTTVSTGALQREDLYNTVFAPEDENDILPRHIKSPAPYVIDSPSGPRTIPAGGVETIGLTLIGDRVVASVPAILAAFASAAEHGLGSADKTGHRGRATLVSAEIAWRAPGDCRPVLLPTGEVAPVAAEVPPVPDCPSAVEITLATPLRLVRAGRLLGVRRLTAGDLIEALIRRVSILQRTLGFAPLAIDFRTLFALGHEARMREADLVFADQQRWSSHQGQEINMGGVLGSFRLPLVGLEPLWPFLWFGQFVHAGKGAAMGLGAVRLT</sequence>
<evidence type="ECO:0000313" key="3">
    <source>
        <dbReference type="Proteomes" id="UP000323886"/>
    </source>
</evidence>
<proteinExistence type="predicted"/>
<dbReference type="AlphaFoldDB" id="A0A5M6HQR9"/>
<reference evidence="2 3" key="1">
    <citation type="submission" date="2019-09" db="EMBL/GenBank/DDBJ databases">
        <title>Draft Whole-Genome sequence of Blastochloris sulfoviridis DSM 729.</title>
        <authorList>
            <person name="Meyer T.E."/>
            <person name="Kyndt J.A."/>
        </authorList>
    </citation>
    <scope>NUCLEOTIDE SEQUENCE [LARGE SCALE GENOMIC DNA]</scope>
    <source>
        <strain evidence="2 3">DSM 729</strain>
    </source>
</reference>
<name>A0A5M6HQR9_9HYPH</name>
<protein>
    <submittedName>
        <fullName evidence="2">CRISPR system precrRNA processing endoribonuclease RAMP protein Cas6</fullName>
    </submittedName>
</protein>
<dbReference type="InterPro" id="IPR019267">
    <property type="entry name" value="CRISPR-assoc_Cas6_C"/>
</dbReference>
<evidence type="ECO:0000313" key="2">
    <source>
        <dbReference type="EMBL" id="KAA5598215.1"/>
    </source>
</evidence>
<feature type="domain" description="CRISPR-associated protein Cas6 C-terminal" evidence="1">
    <location>
        <begin position="244"/>
        <end position="368"/>
    </location>
</feature>
<dbReference type="RefSeq" id="WP_150098351.1">
    <property type="nucleotide sequence ID" value="NZ_VWPL01000029.1"/>
</dbReference>